<organism evidence="1 2">
    <name type="scientific">Brachionus plicatilis</name>
    <name type="common">Marine rotifer</name>
    <name type="synonym">Brachionus muelleri</name>
    <dbReference type="NCBI Taxonomy" id="10195"/>
    <lineage>
        <taxon>Eukaryota</taxon>
        <taxon>Metazoa</taxon>
        <taxon>Spiralia</taxon>
        <taxon>Gnathifera</taxon>
        <taxon>Rotifera</taxon>
        <taxon>Eurotatoria</taxon>
        <taxon>Monogononta</taxon>
        <taxon>Pseudotrocha</taxon>
        <taxon>Ploima</taxon>
        <taxon>Brachionidae</taxon>
        <taxon>Brachionus</taxon>
    </lineage>
</organism>
<gene>
    <name evidence="1" type="ORF">BpHYR1_010447</name>
</gene>
<dbReference type="Proteomes" id="UP000276133">
    <property type="component" value="Unassembled WGS sequence"/>
</dbReference>
<proteinExistence type="predicted"/>
<dbReference type="EMBL" id="REGN01001632">
    <property type="protein sequence ID" value="RNA33480.1"/>
    <property type="molecule type" value="Genomic_DNA"/>
</dbReference>
<protein>
    <submittedName>
        <fullName evidence="1">Uncharacterized protein</fullName>
    </submittedName>
</protein>
<accession>A0A3M7SD74</accession>
<evidence type="ECO:0000313" key="1">
    <source>
        <dbReference type="EMBL" id="RNA33480.1"/>
    </source>
</evidence>
<reference evidence="1 2" key="1">
    <citation type="journal article" date="2018" name="Sci. Rep.">
        <title>Genomic signatures of local adaptation to the degree of environmental predictability in rotifers.</title>
        <authorList>
            <person name="Franch-Gras L."/>
            <person name="Hahn C."/>
            <person name="Garcia-Roger E.M."/>
            <person name="Carmona M.J."/>
            <person name="Serra M."/>
            <person name="Gomez A."/>
        </authorList>
    </citation>
    <scope>NUCLEOTIDE SEQUENCE [LARGE SCALE GENOMIC DNA]</scope>
    <source>
        <strain evidence="1">HYR1</strain>
    </source>
</reference>
<dbReference type="AlphaFoldDB" id="A0A3M7SD74"/>
<comment type="caution">
    <text evidence="1">The sequence shown here is derived from an EMBL/GenBank/DDBJ whole genome shotgun (WGS) entry which is preliminary data.</text>
</comment>
<sequence>MIGISDGYRGANSVLFTVAWQKGQNLIICSTIRSMFGKNPFEIFFYLFIPNSQAAAAGLTLVPQVRRSITILVFTHWKFDLSQLLVESKCFYLSCLFALT</sequence>
<name>A0A3M7SD74_BRAPC</name>
<keyword evidence="2" id="KW-1185">Reference proteome</keyword>
<evidence type="ECO:0000313" key="2">
    <source>
        <dbReference type="Proteomes" id="UP000276133"/>
    </source>
</evidence>